<evidence type="ECO:0000313" key="3">
    <source>
        <dbReference type="Proteomes" id="UP000499080"/>
    </source>
</evidence>
<feature type="domain" description="Helicase/UvrB N-terminal" evidence="1">
    <location>
        <begin position="18"/>
        <end position="79"/>
    </location>
</feature>
<dbReference type="GO" id="GO:0003677">
    <property type="term" value="F:DNA binding"/>
    <property type="evidence" value="ECO:0007669"/>
    <property type="project" value="InterPro"/>
</dbReference>
<dbReference type="EMBL" id="BGPR01001522">
    <property type="protein sequence ID" value="GBM55968.1"/>
    <property type="molecule type" value="Genomic_DNA"/>
</dbReference>
<dbReference type="GO" id="GO:0005524">
    <property type="term" value="F:ATP binding"/>
    <property type="evidence" value="ECO:0007669"/>
    <property type="project" value="InterPro"/>
</dbReference>
<dbReference type="GO" id="GO:0016787">
    <property type="term" value="F:hydrolase activity"/>
    <property type="evidence" value="ECO:0007669"/>
    <property type="project" value="InterPro"/>
</dbReference>
<dbReference type="InterPro" id="IPR006935">
    <property type="entry name" value="Helicase/UvrB_N"/>
</dbReference>
<organism evidence="2 3">
    <name type="scientific">Araneus ventricosus</name>
    <name type="common">Orbweaver spider</name>
    <name type="synonym">Epeira ventricosa</name>
    <dbReference type="NCBI Taxonomy" id="182803"/>
    <lineage>
        <taxon>Eukaryota</taxon>
        <taxon>Metazoa</taxon>
        <taxon>Ecdysozoa</taxon>
        <taxon>Arthropoda</taxon>
        <taxon>Chelicerata</taxon>
        <taxon>Arachnida</taxon>
        <taxon>Araneae</taxon>
        <taxon>Araneomorphae</taxon>
        <taxon>Entelegynae</taxon>
        <taxon>Araneoidea</taxon>
        <taxon>Araneidae</taxon>
        <taxon>Araneus</taxon>
    </lineage>
</organism>
<dbReference type="SUPFAM" id="SSF52540">
    <property type="entry name" value="P-loop containing nucleoside triphosphate hydrolases"/>
    <property type="match status" value="1"/>
</dbReference>
<proteinExistence type="predicted"/>
<name>A0A4Y2GTZ6_ARAVE</name>
<dbReference type="Pfam" id="PF04851">
    <property type="entry name" value="ResIII"/>
    <property type="match status" value="1"/>
</dbReference>
<dbReference type="AlphaFoldDB" id="A0A4Y2GTZ6"/>
<protein>
    <recommendedName>
        <fullName evidence="1">Helicase/UvrB N-terminal domain-containing protein</fullName>
    </recommendedName>
</protein>
<reference evidence="2 3" key="1">
    <citation type="journal article" date="2019" name="Sci. Rep.">
        <title>Orb-weaving spider Araneus ventricosus genome elucidates the spidroin gene catalogue.</title>
        <authorList>
            <person name="Kono N."/>
            <person name="Nakamura H."/>
            <person name="Ohtoshi R."/>
            <person name="Moran D.A.P."/>
            <person name="Shinohara A."/>
            <person name="Yoshida Y."/>
            <person name="Fujiwara M."/>
            <person name="Mori M."/>
            <person name="Tomita M."/>
            <person name="Arakawa K."/>
        </authorList>
    </citation>
    <scope>NUCLEOTIDE SEQUENCE [LARGE SCALE GENOMIC DNA]</scope>
</reference>
<accession>A0A4Y2GTZ6</accession>
<evidence type="ECO:0000259" key="1">
    <source>
        <dbReference type="Pfam" id="PF04851"/>
    </source>
</evidence>
<keyword evidence="3" id="KW-1185">Reference proteome</keyword>
<dbReference type="Proteomes" id="UP000499080">
    <property type="component" value="Unassembled WGS sequence"/>
</dbReference>
<dbReference type="Gene3D" id="3.40.50.300">
    <property type="entry name" value="P-loop containing nucleotide triphosphate hydrolases"/>
    <property type="match status" value="1"/>
</dbReference>
<dbReference type="InterPro" id="IPR027417">
    <property type="entry name" value="P-loop_NTPase"/>
</dbReference>
<sequence>MEIGDAPQVRWLGKFITFSAKQEEIVENAEGKYNLPLIISGSAGSGKTSVALEKLRKIEEEFKEGKILFVFPFSKISPKSTDISCFLGTEARRIQTAVLALI</sequence>
<comment type="caution">
    <text evidence="2">The sequence shown here is derived from an EMBL/GenBank/DDBJ whole genome shotgun (WGS) entry which is preliminary data.</text>
</comment>
<gene>
    <name evidence="2" type="ORF">AVEN_240572_1</name>
</gene>
<evidence type="ECO:0000313" key="2">
    <source>
        <dbReference type="EMBL" id="GBM55968.1"/>
    </source>
</evidence>